<feature type="transmembrane region" description="Helical" evidence="10">
    <location>
        <begin position="323"/>
        <end position="352"/>
    </location>
</feature>
<keyword evidence="9" id="KW-0046">Antibiotic resistance</keyword>
<feature type="transmembrane region" description="Helical" evidence="10">
    <location>
        <begin position="100"/>
        <end position="118"/>
    </location>
</feature>
<evidence type="ECO:0000256" key="2">
    <source>
        <dbReference type="ARBA" id="ARBA00008417"/>
    </source>
</evidence>
<evidence type="ECO:0000256" key="4">
    <source>
        <dbReference type="ARBA" id="ARBA00022448"/>
    </source>
</evidence>
<comment type="similarity">
    <text evidence="2">Belongs to the multi antimicrobial extrusion (MATE) (TC 2.A.66.1) family. MepA subfamily.</text>
</comment>
<keyword evidence="7 10" id="KW-1133">Transmembrane helix</keyword>
<dbReference type="Proteomes" id="UP000093044">
    <property type="component" value="Chromosome"/>
</dbReference>
<dbReference type="PIRSF" id="PIRSF006603">
    <property type="entry name" value="DinF"/>
    <property type="match status" value="1"/>
</dbReference>
<dbReference type="STRING" id="1197717.BED41_02220"/>
<dbReference type="InterPro" id="IPR051327">
    <property type="entry name" value="MATE_MepA_subfamily"/>
</dbReference>
<evidence type="ECO:0000313" key="11">
    <source>
        <dbReference type="EMBL" id="ANZ46529.1"/>
    </source>
</evidence>
<proteinExistence type="inferred from homology"/>
<dbReference type="KEGG" id="cpor:BED41_02220"/>
<evidence type="ECO:0000256" key="3">
    <source>
        <dbReference type="ARBA" id="ARBA00022106"/>
    </source>
</evidence>
<feature type="transmembrane region" description="Helical" evidence="10">
    <location>
        <begin position="364"/>
        <end position="385"/>
    </location>
</feature>
<dbReference type="PANTHER" id="PTHR43823:SF3">
    <property type="entry name" value="MULTIDRUG EXPORT PROTEIN MEPA"/>
    <property type="match status" value="1"/>
</dbReference>
<evidence type="ECO:0000256" key="10">
    <source>
        <dbReference type="SAM" id="Phobius"/>
    </source>
</evidence>
<feature type="transmembrane region" description="Helical" evidence="10">
    <location>
        <begin position="138"/>
        <end position="157"/>
    </location>
</feature>
<reference evidence="11" key="1">
    <citation type="submission" date="2016-08" db="EMBL/GenBank/DDBJ databases">
        <title>Complete genome of Cloacibacillus porcorum.</title>
        <authorList>
            <person name="Looft T."/>
            <person name="Bayles D.O."/>
            <person name="Alt D.P."/>
        </authorList>
    </citation>
    <scope>NUCLEOTIDE SEQUENCE [LARGE SCALE GENOMIC DNA]</scope>
    <source>
        <strain evidence="11">CL-84</strain>
    </source>
</reference>
<keyword evidence="4" id="KW-0813">Transport</keyword>
<evidence type="ECO:0000256" key="1">
    <source>
        <dbReference type="ARBA" id="ARBA00004651"/>
    </source>
</evidence>
<gene>
    <name evidence="11" type="ORF">BED41_02220</name>
</gene>
<evidence type="ECO:0000313" key="12">
    <source>
        <dbReference type="Proteomes" id="UP000093044"/>
    </source>
</evidence>
<keyword evidence="5" id="KW-1003">Cell membrane</keyword>
<feature type="transmembrane region" description="Helical" evidence="10">
    <location>
        <begin position="264"/>
        <end position="284"/>
    </location>
</feature>
<dbReference type="GO" id="GO:0015297">
    <property type="term" value="F:antiporter activity"/>
    <property type="evidence" value="ECO:0007669"/>
    <property type="project" value="InterPro"/>
</dbReference>
<feature type="transmembrane region" description="Helical" evidence="10">
    <location>
        <begin position="200"/>
        <end position="220"/>
    </location>
</feature>
<dbReference type="EMBL" id="CP016757">
    <property type="protein sequence ID" value="ANZ46529.1"/>
    <property type="molecule type" value="Genomic_DNA"/>
</dbReference>
<keyword evidence="6 10" id="KW-0812">Transmembrane</keyword>
<accession>A0A1B2I978</accession>
<evidence type="ECO:0000256" key="8">
    <source>
        <dbReference type="ARBA" id="ARBA00023136"/>
    </source>
</evidence>
<dbReference type="InterPro" id="IPR048279">
    <property type="entry name" value="MdtK-like"/>
</dbReference>
<dbReference type="NCBIfam" id="TIGR00797">
    <property type="entry name" value="matE"/>
    <property type="match status" value="1"/>
</dbReference>
<dbReference type="PANTHER" id="PTHR43823">
    <property type="entry name" value="SPORULATION PROTEIN YKVU"/>
    <property type="match status" value="1"/>
</dbReference>
<comment type="subcellular location">
    <subcellularLocation>
        <location evidence="1">Cell membrane</location>
        <topology evidence="1">Multi-pass membrane protein</topology>
    </subcellularLocation>
</comment>
<feature type="transmembrane region" description="Helical" evidence="10">
    <location>
        <begin position="169"/>
        <end position="188"/>
    </location>
</feature>
<evidence type="ECO:0000256" key="5">
    <source>
        <dbReference type="ARBA" id="ARBA00022475"/>
    </source>
</evidence>
<dbReference type="InterPro" id="IPR002528">
    <property type="entry name" value="MATE_fam"/>
</dbReference>
<protein>
    <recommendedName>
        <fullName evidence="3">Multidrug export protein MepA</fullName>
    </recommendedName>
</protein>
<feature type="transmembrane region" description="Helical" evidence="10">
    <location>
        <begin position="18"/>
        <end position="38"/>
    </location>
</feature>
<feature type="transmembrane region" description="Helical" evidence="10">
    <location>
        <begin position="58"/>
        <end position="80"/>
    </location>
</feature>
<dbReference type="CDD" id="cd13143">
    <property type="entry name" value="MATE_MepA_like"/>
    <property type="match status" value="1"/>
</dbReference>
<organism evidence="11 12">
    <name type="scientific">Cloacibacillus porcorum</name>
    <dbReference type="NCBI Taxonomy" id="1197717"/>
    <lineage>
        <taxon>Bacteria</taxon>
        <taxon>Thermotogati</taxon>
        <taxon>Synergistota</taxon>
        <taxon>Synergistia</taxon>
        <taxon>Synergistales</taxon>
        <taxon>Synergistaceae</taxon>
        <taxon>Cloacibacillus</taxon>
    </lineage>
</organism>
<sequence>MSQREVEIFETMSVPKAVAALAVPTVISQIIAMVYNLADTWYIGQLNDTNMMAAVTLIFPVFLMLSALANLFGIGGASLLSRSLGEHNYVRVREAGASSAWMAVAATLAYSLVTMIWRVPLLRMLGADDGTIDYASGYLFWTVAVGGLPTVMNMVLAHLIRSEGASREASFGMSFGGLLNMLLDPFFIYDWGLGLKMEGAAIATCISNIAATSYLLYYLFRTRRENVISLSPKYFRFKRSVAGEIFFVGLPSSIQFMMSVLSNAVLNYLMAAYTASALSAVGIVKKVDMVPTYVVQGICNGVIPLLAYNYASGNYKRLWRCAYFAGVCSLCVTFSYLALCESFAPFIIRIFIDNARAVDLGAVFLRLHCMSTPFLAIFFLVIAFFQATGRGTPALFISFLRKGAIDIPFMIVMNAVWPMYGIMAVQPMMDFIVAVICLSIYRIVQKKDRRELELKKTA</sequence>
<feature type="transmembrane region" description="Helical" evidence="10">
    <location>
        <begin position="293"/>
        <end position="311"/>
    </location>
</feature>
<dbReference type="InterPro" id="IPR045070">
    <property type="entry name" value="MATE_MepA-like"/>
</dbReference>
<evidence type="ECO:0000256" key="9">
    <source>
        <dbReference type="ARBA" id="ARBA00023251"/>
    </source>
</evidence>
<dbReference type="GO" id="GO:0005886">
    <property type="term" value="C:plasma membrane"/>
    <property type="evidence" value="ECO:0007669"/>
    <property type="project" value="UniProtKB-SubCell"/>
</dbReference>
<dbReference type="GO" id="GO:0042910">
    <property type="term" value="F:xenobiotic transmembrane transporter activity"/>
    <property type="evidence" value="ECO:0007669"/>
    <property type="project" value="InterPro"/>
</dbReference>
<keyword evidence="12" id="KW-1185">Reference proteome</keyword>
<evidence type="ECO:0000256" key="7">
    <source>
        <dbReference type="ARBA" id="ARBA00022989"/>
    </source>
</evidence>
<evidence type="ECO:0000256" key="6">
    <source>
        <dbReference type="ARBA" id="ARBA00022692"/>
    </source>
</evidence>
<dbReference type="GO" id="GO:0046677">
    <property type="term" value="P:response to antibiotic"/>
    <property type="evidence" value="ECO:0007669"/>
    <property type="project" value="UniProtKB-KW"/>
</dbReference>
<dbReference type="Pfam" id="PF01554">
    <property type="entry name" value="MatE"/>
    <property type="match status" value="2"/>
</dbReference>
<feature type="transmembrane region" description="Helical" evidence="10">
    <location>
        <begin position="419"/>
        <end position="441"/>
    </location>
</feature>
<dbReference type="AlphaFoldDB" id="A0A1B2I978"/>
<name>A0A1B2I978_9BACT</name>
<keyword evidence="8 10" id="KW-0472">Membrane</keyword>